<accession>A0ABW0ZUV5</accession>
<name>A0ABW0ZUV5_9ACTN</name>
<dbReference type="Gene3D" id="3.40.50.300">
    <property type="entry name" value="P-loop containing nucleotide triphosphate hydrolases"/>
    <property type="match status" value="1"/>
</dbReference>
<evidence type="ECO:0000256" key="1">
    <source>
        <dbReference type="ARBA" id="ARBA00022448"/>
    </source>
</evidence>
<dbReference type="Pfam" id="PF00005">
    <property type="entry name" value="ABC_tran"/>
    <property type="match status" value="1"/>
</dbReference>
<dbReference type="SUPFAM" id="SSF52540">
    <property type="entry name" value="P-loop containing nucleoside triphosphate hydrolases"/>
    <property type="match status" value="1"/>
</dbReference>
<sequence length="257" mass="27046">MTESAMTETATAIEVKGVGVSFGGIRALNEVTFSVTAGGTVGVIGPNGAGKTTLFDVVTGLRRPTQGSVGLHGADVTATGALGRSRLGVRRTFQRPQVFGRLTVLDNVLAALEWRGGGGGLAGDLFALPSRRSRERDRRERAREVLEQCGLADLADAYAADLPIGRRRMVELARAIVDTPSVLLLDEPTSGLDADQSTRFAEVIAGLGITILLVEHDVGFVMDTCERIVVLNLGEVIADGTPAEIHENPAVRAAYLG</sequence>
<gene>
    <name evidence="5" type="ORF">ACFPZN_08665</name>
</gene>
<dbReference type="InterPro" id="IPR032823">
    <property type="entry name" value="BCA_ABC_TP_C"/>
</dbReference>
<comment type="caution">
    <text evidence="5">The sequence shown here is derived from an EMBL/GenBank/DDBJ whole genome shotgun (WGS) entry which is preliminary data.</text>
</comment>
<dbReference type="InterPro" id="IPR003593">
    <property type="entry name" value="AAA+_ATPase"/>
</dbReference>
<feature type="domain" description="ABC transporter" evidence="4">
    <location>
        <begin position="13"/>
        <end position="256"/>
    </location>
</feature>
<keyword evidence="1" id="KW-0813">Transport</keyword>
<dbReference type="PANTHER" id="PTHR45772">
    <property type="entry name" value="CONSERVED COMPONENT OF ABC TRANSPORTER FOR NATURAL AMINO ACIDS-RELATED"/>
    <property type="match status" value="1"/>
</dbReference>
<dbReference type="RefSeq" id="WP_378281297.1">
    <property type="nucleotide sequence ID" value="NZ_JBHSON010000009.1"/>
</dbReference>
<keyword evidence="2" id="KW-0547">Nucleotide-binding</keyword>
<evidence type="ECO:0000313" key="5">
    <source>
        <dbReference type="EMBL" id="MFC5745674.1"/>
    </source>
</evidence>
<evidence type="ECO:0000256" key="2">
    <source>
        <dbReference type="ARBA" id="ARBA00022741"/>
    </source>
</evidence>
<dbReference type="PROSITE" id="PS50893">
    <property type="entry name" value="ABC_TRANSPORTER_2"/>
    <property type="match status" value="1"/>
</dbReference>
<keyword evidence="3 5" id="KW-0067">ATP-binding</keyword>
<dbReference type="GO" id="GO:0005524">
    <property type="term" value="F:ATP binding"/>
    <property type="evidence" value="ECO:0007669"/>
    <property type="project" value="UniProtKB-KW"/>
</dbReference>
<organism evidence="5 6">
    <name type="scientific">Actinomadura rugatobispora</name>
    <dbReference type="NCBI Taxonomy" id="1994"/>
    <lineage>
        <taxon>Bacteria</taxon>
        <taxon>Bacillati</taxon>
        <taxon>Actinomycetota</taxon>
        <taxon>Actinomycetes</taxon>
        <taxon>Streptosporangiales</taxon>
        <taxon>Thermomonosporaceae</taxon>
        <taxon>Actinomadura</taxon>
    </lineage>
</organism>
<dbReference type="SMART" id="SM00382">
    <property type="entry name" value="AAA"/>
    <property type="match status" value="1"/>
</dbReference>
<dbReference type="Pfam" id="PF12399">
    <property type="entry name" value="BCA_ABC_TP_C"/>
    <property type="match status" value="1"/>
</dbReference>
<keyword evidence="6" id="KW-1185">Reference proteome</keyword>
<reference evidence="6" key="1">
    <citation type="journal article" date="2019" name="Int. J. Syst. Evol. Microbiol.">
        <title>The Global Catalogue of Microorganisms (GCM) 10K type strain sequencing project: providing services to taxonomists for standard genome sequencing and annotation.</title>
        <authorList>
            <consortium name="The Broad Institute Genomics Platform"/>
            <consortium name="The Broad Institute Genome Sequencing Center for Infectious Disease"/>
            <person name="Wu L."/>
            <person name="Ma J."/>
        </authorList>
    </citation>
    <scope>NUCLEOTIDE SEQUENCE [LARGE SCALE GENOMIC DNA]</scope>
    <source>
        <strain evidence="6">KCTC 42087</strain>
    </source>
</reference>
<evidence type="ECO:0000259" key="4">
    <source>
        <dbReference type="PROSITE" id="PS50893"/>
    </source>
</evidence>
<proteinExistence type="predicted"/>
<evidence type="ECO:0000313" key="6">
    <source>
        <dbReference type="Proteomes" id="UP001596074"/>
    </source>
</evidence>
<protein>
    <submittedName>
        <fullName evidence="5">ABC transporter ATP-binding protein</fullName>
    </submittedName>
</protein>
<dbReference type="InterPro" id="IPR003439">
    <property type="entry name" value="ABC_transporter-like_ATP-bd"/>
</dbReference>
<evidence type="ECO:0000256" key="3">
    <source>
        <dbReference type="ARBA" id="ARBA00022840"/>
    </source>
</evidence>
<dbReference type="InterPro" id="IPR027417">
    <property type="entry name" value="P-loop_NTPase"/>
</dbReference>
<dbReference type="Proteomes" id="UP001596074">
    <property type="component" value="Unassembled WGS sequence"/>
</dbReference>
<dbReference type="InterPro" id="IPR051120">
    <property type="entry name" value="ABC_AA/LPS_Transport"/>
</dbReference>
<dbReference type="EMBL" id="JBHSON010000009">
    <property type="protein sequence ID" value="MFC5745674.1"/>
    <property type="molecule type" value="Genomic_DNA"/>
</dbReference>